<dbReference type="InterPro" id="IPR001810">
    <property type="entry name" value="F-box_dom"/>
</dbReference>
<dbReference type="InterPro" id="IPR006527">
    <property type="entry name" value="F-box-assoc_dom_typ1"/>
</dbReference>
<dbReference type="Gramene" id="CDP12552">
    <property type="protein sequence ID" value="CDP12552"/>
    <property type="gene ID" value="GSCOC_T00036189001"/>
</dbReference>
<dbReference type="InterPro" id="IPR055290">
    <property type="entry name" value="At3g26010-like"/>
</dbReference>
<dbReference type="PANTHER" id="PTHR35546:SF117">
    <property type="entry name" value="F-BOX DOMAIN-CONTAINING PROTEIN"/>
    <property type="match status" value="1"/>
</dbReference>
<dbReference type="InterPro" id="IPR036047">
    <property type="entry name" value="F-box-like_dom_sf"/>
</dbReference>
<keyword evidence="4" id="KW-1185">Reference proteome</keyword>
<dbReference type="Gene3D" id="1.20.1280.50">
    <property type="match status" value="1"/>
</dbReference>
<feature type="region of interest" description="Disordered" evidence="1">
    <location>
        <begin position="32"/>
        <end position="68"/>
    </location>
</feature>
<evidence type="ECO:0000256" key="1">
    <source>
        <dbReference type="SAM" id="MobiDB-lite"/>
    </source>
</evidence>
<protein>
    <submittedName>
        <fullName evidence="3">DH200=94 genomic scaffold, scaffold_67</fullName>
    </submittedName>
</protein>
<dbReference type="Pfam" id="PF07734">
    <property type="entry name" value="FBA_1"/>
    <property type="match status" value="1"/>
</dbReference>
<dbReference type="SUPFAM" id="SSF81383">
    <property type="entry name" value="F-box domain"/>
    <property type="match status" value="1"/>
</dbReference>
<sequence length="457" mass="52635">MLPGDTFQTPSAAAKPKGQIIKHSFKPIEIFLSSPSSPISSTTHTPSKSNHPRQQEEDQNPKSPCQSSSSSSLAAFVIAHNEHLVTHILLRLPPKSLLRFQSVSKQWQSIISNPTFRRLHSRGRPTTTASCFPPGVLLFPLELPRVFGFIAFRQEEVNSMANIVSHLNTFLYGPRNISCLHSCNGLLAIVFNFDNRQEFAVYNPTTRESKLVPMIETPHNYKDLNIVFDPEKSDHYKLVCIWVGSSKEWVHRFSVYSSENGVWRNTEETATDDLCYDKGMLWNGDLHWISPWNYSACFDVSNERLRPLRYTIRTPEFEEHGGDWYFGESGGHLFYIRPNEPYGMLLDFFELELERDCLRWNFKYHVDLTPLTTLYPQMIKEEYDPTFDEPCAFHIIGFLVDDKEKKTTLVISLADKIISCDFNNLTLMELADVEVDTKRDVYSWYLAFPHVETLACL</sequence>
<dbReference type="OMA" id="MEMETDY"/>
<dbReference type="PhylomeDB" id="A0A068UW76"/>
<dbReference type="PANTHER" id="PTHR35546">
    <property type="entry name" value="F-BOX PROTEIN INTERACTION DOMAIN PROTEIN-RELATED"/>
    <property type="match status" value="1"/>
</dbReference>
<reference evidence="4" key="1">
    <citation type="journal article" date="2014" name="Science">
        <title>The coffee genome provides insight into the convergent evolution of caffeine biosynthesis.</title>
        <authorList>
            <person name="Denoeud F."/>
            <person name="Carretero-Paulet L."/>
            <person name="Dereeper A."/>
            <person name="Droc G."/>
            <person name="Guyot R."/>
            <person name="Pietrella M."/>
            <person name="Zheng C."/>
            <person name="Alberti A."/>
            <person name="Anthony F."/>
            <person name="Aprea G."/>
            <person name="Aury J.M."/>
            <person name="Bento P."/>
            <person name="Bernard M."/>
            <person name="Bocs S."/>
            <person name="Campa C."/>
            <person name="Cenci A."/>
            <person name="Combes M.C."/>
            <person name="Crouzillat D."/>
            <person name="Da Silva C."/>
            <person name="Daddiego L."/>
            <person name="De Bellis F."/>
            <person name="Dussert S."/>
            <person name="Garsmeur O."/>
            <person name="Gayraud T."/>
            <person name="Guignon V."/>
            <person name="Jahn K."/>
            <person name="Jamilloux V."/>
            <person name="Joet T."/>
            <person name="Labadie K."/>
            <person name="Lan T."/>
            <person name="Leclercq J."/>
            <person name="Lepelley M."/>
            <person name="Leroy T."/>
            <person name="Li L.T."/>
            <person name="Librado P."/>
            <person name="Lopez L."/>
            <person name="Munoz A."/>
            <person name="Noel B."/>
            <person name="Pallavicini A."/>
            <person name="Perrotta G."/>
            <person name="Poncet V."/>
            <person name="Pot D."/>
            <person name="Priyono X."/>
            <person name="Rigoreau M."/>
            <person name="Rouard M."/>
            <person name="Rozas J."/>
            <person name="Tranchant-Dubreuil C."/>
            <person name="VanBuren R."/>
            <person name="Zhang Q."/>
            <person name="Andrade A.C."/>
            <person name="Argout X."/>
            <person name="Bertrand B."/>
            <person name="de Kochko A."/>
            <person name="Graziosi G."/>
            <person name="Henry R.J."/>
            <person name="Jayarama X."/>
            <person name="Ming R."/>
            <person name="Nagai C."/>
            <person name="Rounsley S."/>
            <person name="Sankoff D."/>
            <person name="Giuliano G."/>
            <person name="Albert V.A."/>
            <person name="Wincker P."/>
            <person name="Lashermes P."/>
        </authorList>
    </citation>
    <scope>NUCLEOTIDE SEQUENCE [LARGE SCALE GENOMIC DNA]</scope>
    <source>
        <strain evidence="4">cv. DH200-94</strain>
    </source>
</reference>
<dbReference type="Proteomes" id="UP000295252">
    <property type="component" value="Unassembled WGS sequence"/>
</dbReference>
<proteinExistence type="predicted"/>
<dbReference type="CDD" id="cd22157">
    <property type="entry name" value="F-box_AtFBW1-like"/>
    <property type="match status" value="1"/>
</dbReference>
<evidence type="ECO:0000259" key="2">
    <source>
        <dbReference type="SMART" id="SM00256"/>
    </source>
</evidence>
<feature type="compositionally biased region" description="Polar residues" evidence="1">
    <location>
        <begin position="1"/>
        <end position="11"/>
    </location>
</feature>
<feature type="compositionally biased region" description="Low complexity" evidence="1">
    <location>
        <begin position="33"/>
        <end position="49"/>
    </location>
</feature>
<gene>
    <name evidence="3" type="ORF">GSCOC_T00036189001</name>
</gene>
<dbReference type="NCBIfam" id="TIGR01640">
    <property type="entry name" value="F_box_assoc_1"/>
    <property type="match status" value="1"/>
</dbReference>
<evidence type="ECO:0000313" key="4">
    <source>
        <dbReference type="Proteomes" id="UP000295252"/>
    </source>
</evidence>
<feature type="domain" description="F-box" evidence="2">
    <location>
        <begin position="80"/>
        <end position="120"/>
    </location>
</feature>
<name>A0A068UW76_COFCA</name>
<dbReference type="InterPro" id="IPR017451">
    <property type="entry name" value="F-box-assoc_interact_dom"/>
</dbReference>
<dbReference type="SMART" id="SM00256">
    <property type="entry name" value="FBOX"/>
    <property type="match status" value="1"/>
</dbReference>
<organism evidence="3 4">
    <name type="scientific">Coffea canephora</name>
    <name type="common">Robusta coffee</name>
    <dbReference type="NCBI Taxonomy" id="49390"/>
    <lineage>
        <taxon>Eukaryota</taxon>
        <taxon>Viridiplantae</taxon>
        <taxon>Streptophyta</taxon>
        <taxon>Embryophyta</taxon>
        <taxon>Tracheophyta</taxon>
        <taxon>Spermatophyta</taxon>
        <taxon>Magnoliopsida</taxon>
        <taxon>eudicotyledons</taxon>
        <taxon>Gunneridae</taxon>
        <taxon>Pentapetalae</taxon>
        <taxon>asterids</taxon>
        <taxon>lamiids</taxon>
        <taxon>Gentianales</taxon>
        <taxon>Rubiaceae</taxon>
        <taxon>Ixoroideae</taxon>
        <taxon>Gardenieae complex</taxon>
        <taxon>Bertiereae - Coffeeae clade</taxon>
        <taxon>Coffeeae</taxon>
        <taxon>Coffea</taxon>
    </lineage>
</organism>
<dbReference type="STRING" id="49390.A0A068UW76"/>
<feature type="region of interest" description="Disordered" evidence="1">
    <location>
        <begin position="1"/>
        <end position="20"/>
    </location>
</feature>
<evidence type="ECO:0000313" key="3">
    <source>
        <dbReference type="EMBL" id="CDP12552.1"/>
    </source>
</evidence>
<dbReference type="Pfam" id="PF00646">
    <property type="entry name" value="F-box"/>
    <property type="match status" value="1"/>
</dbReference>
<dbReference type="InParanoid" id="A0A068UW76"/>
<dbReference type="AlphaFoldDB" id="A0A068UW76"/>
<dbReference type="EMBL" id="HG739151">
    <property type="protein sequence ID" value="CDP12552.1"/>
    <property type="molecule type" value="Genomic_DNA"/>
</dbReference>
<accession>A0A068UW76</accession>